<evidence type="ECO:0000313" key="11">
    <source>
        <dbReference type="Proteomes" id="UP000298493"/>
    </source>
</evidence>
<dbReference type="PROSITE" id="PS50157">
    <property type="entry name" value="ZINC_FINGER_C2H2_2"/>
    <property type="match status" value="2"/>
</dbReference>
<feature type="domain" description="C2H2-type" evidence="9">
    <location>
        <begin position="253"/>
        <end position="281"/>
    </location>
</feature>
<dbReference type="SUPFAM" id="SSF57701">
    <property type="entry name" value="Zn2/Cys6 DNA-binding domain"/>
    <property type="match status" value="1"/>
</dbReference>
<dbReference type="GO" id="GO:0000981">
    <property type="term" value="F:DNA-binding transcription factor activity, RNA polymerase II-specific"/>
    <property type="evidence" value="ECO:0007669"/>
    <property type="project" value="InterPro"/>
</dbReference>
<dbReference type="InterPro" id="IPR036864">
    <property type="entry name" value="Zn2-C6_fun-type_DNA-bd_sf"/>
</dbReference>
<evidence type="ECO:0000256" key="7">
    <source>
        <dbReference type="SAM" id="MobiDB-lite"/>
    </source>
</evidence>
<keyword evidence="2" id="KW-0862">Zinc</keyword>
<evidence type="ECO:0000256" key="3">
    <source>
        <dbReference type="ARBA" id="ARBA00023015"/>
    </source>
</evidence>
<dbReference type="InterPro" id="IPR036236">
    <property type="entry name" value="Znf_C2H2_sf"/>
</dbReference>
<sequence length="1232" mass="135735">MAPLQHAYGSSPARIWLLSSKHMAPLQQAYGSSPARIWLLSSRHMAPLEQAYGSSPASTWLLSSTHLAPLQQAYGPSQANARAHYHVEHVDRPFELSPAGYLLVRAGLFDYRVLSSQSQVNSNVAVNRNCFKCSGILSQTADSRRIRRADRETTDGRPGNGQASRLSSSALSGSGTRIRARRRKAKRRKAKTRKARARTRTRTRTGPGLVFSGTPHSSLTIRIIDASPSQAVAMHLPSAPLPTPAGGIDLAADRCAGYCGQSFTRDEHLERHILTHTNVKPFKCFSCHMSFARRDLLQRHYTVHGRDANNNEGLPPHPMIPKSAGRTPIACSNCAKTKTKCDKKFPCSRCASRNLKCTLRPTRRQSKSANRVPTPVNGEAPSTEASADQTAESTPAASARNSPQPLENPAGEPQTSHSTKGVPTSHHSSPDRKPITDSNQGFFETSPETTATHLMPTMLSPLPTPGTMSNNGFMSTTPMSGFEEFHGAGKDGSESGASPQYMDWAQQMHFSQGAQYEAIGRSGLMMGSNGIALTMDGLTDAHAEPTMLSMIPEFSHALPHVHTPIATPPRLEGTMSDLELGSSASMFHPGTRHASVSDNGVGDLPAVIAAQDGWNCFRSAPTLAPGSCPRTARLNLERLEKTLKNHDLWSSWRPAWEDSNTANDHLIVAPLHESSRDKLLAITQTFLHKALEIHRDGNLGTPAGGASPCSTDSNFVILPPSRVLHYFLRAYSNSFEQFFPMTARGILDANEPLRNPATNDKAASLLTLMMIAVGATSIPSLESRWLNGGLTEACRISLFDLIEKNITMASDQTVLHSALLFTTSAAWSGDKWQMDIAMGQRGMYFAMLRHSGILEPSHAMTPPNHYGSPDGMWHDWLLQESKSKLVYSWVMVDQDLSLFRDTAPLFNVTELGAPMPDANRLWQARSGPEWSSVFEQVHQMSGGYSSVGTGVRPLSLRDLFRHFLDDEILSNGIELTPLHLRLLLHPLQTLVCQYSQLLSCFSDTLGSRQRTKSLTAASTRCRLEEVQSLLQRWYDLADRYMKTNSMCPMMQSALTVFHLISLNAVTNFPEMERLARKEAFDGSYQQLMWYHKRCINDVEEAIFHAGQVLRLIRSMPPNVRPPWWAGAIYRVALILWTDSLTHTESISPATGLFPVPGPTFAVDALPPNHHLIVRYLQKREGVPTLAKRDGSQIPLDHAFSILQHCVEIIDEGVANRFSDGIRNKLERLARGG</sequence>
<evidence type="ECO:0000259" key="9">
    <source>
        <dbReference type="PROSITE" id="PS50157"/>
    </source>
</evidence>
<gene>
    <name evidence="10" type="ORF">E6O75_ATG07292</name>
</gene>
<accession>A0A4Z1NJS5</accession>
<feature type="compositionally biased region" description="Polar residues" evidence="7">
    <location>
        <begin position="413"/>
        <end position="427"/>
    </location>
</feature>
<evidence type="ECO:0000256" key="4">
    <source>
        <dbReference type="ARBA" id="ARBA00023163"/>
    </source>
</evidence>
<dbReference type="Pfam" id="PF00172">
    <property type="entry name" value="Zn_clus"/>
    <property type="match status" value="1"/>
</dbReference>
<feature type="compositionally biased region" description="Low complexity" evidence="7">
    <location>
        <begin position="163"/>
        <end position="177"/>
    </location>
</feature>
<dbReference type="PROSITE" id="PS00463">
    <property type="entry name" value="ZN2_CY6_FUNGAL_1"/>
    <property type="match status" value="1"/>
</dbReference>
<dbReference type="InterPro" id="IPR013087">
    <property type="entry name" value="Znf_C2H2_type"/>
</dbReference>
<dbReference type="PROSITE" id="PS00028">
    <property type="entry name" value="ZINC_FINGER_C2H2_1"/>
    <property type="match status" value="2"/>
</dbReference>
<evidence type="ECO:0000313" key="10">
    <source>
        <dbReference type="EMBL" id="TID14060.1"/>
    </source>
</evidence>
<keyword evidence="4" id="KW-0804">Transcription</keyword>
<dbReference type="Proteomes" id="UP000298493">
    <property type="component" value="Unassembled WGS sequence"/>
</dbReference>
<feature type="compositionally biased region" description="Basic and acidic residues" evidence="7">
    <location>
        <begin position="483"/>
        <end position="493"/>
    </location>
</feature>
<dbReference type="PANTHER" id="PTHR47660:SF2">
    <property type="entry name" value="TRANSCRIPTION FACTOR WITH C2H2 AND ZN(2)-CYS(6) DNA BINDING DOMAIN (EUROFUNG)"/>
    <property type="match status" value="1"/>
</dbReference>
<feature type="domain" description="C2H2-type" evidence="9">
    <location>
        <begin position="282"/>
        <end position="309"/>
    </location>
</feature>
<dbReference type="GO" id="GO:0008270">
    <property type="term" value="F:zinc ion binding"/>
    <property type="evidence" value="ECO:0007669"/>
    <property type="project" value="UniProtKB-KW"/>
</dbReference>
<dbReference type="SUPFAM" id="SSF57667">
    <property type="entry name" value="beta-beta-alpha zinc fingers"/>
    <property type="match status" value="1"/>
</dbReference>
<evidence type="ECO:0000256" key="2">
    <source>
        <dbReference type="ARBA" id="ARBA00022833"/>
    </source>
</evidence>
<dbReference type="Gene3D" id="4.10.240.10">
    <property type="entry name" value="Zn(2)-C6 fungal-type DNA-binding domain"/>
    <property type="match status" value="1"/>
</dbReference>
<feature type="region of interest" description="Disordered" evidence="7">
    <location>
        <begin position="361"/>
        <end position="498"/>
    </location>
</feature>
<keyword evidence="1" id="KW-0479">Metal-binding</keyword>
<evidence type="ECO:0000256" key="5">
    <source>
        <dbReference type="ARBA" id="ARBA00023242"/>
    </source>
</evidence>
<dbReference type="CDD" id="cd12148">
    <property type="entry name" value="fungal_TF_MHR"/>
    <property type="match status" value="1"/>
</dbReference>
<keyword evidence="11" id="KW-1185">Reference proteome</keyword>
<name>A0A4Z1NJS5_9PEZI</name>
<dbReference type="AlphaFoldDB" id="A0A4Z1NJS5"/>
<dbReference type="InterPro" id="IPR001138">
    <property type="entry name" value="Zn2Cys6_DnaBD"/>
</dbReference>
<evidence type="ECO:0000256" key="6">
    <source>
        <dbReference type="PROSITE-ProRule" id="PRU00042"/>
    </source>
</evidence>
<dbReference type="SMART" id="SM00355">
    <property type="entry name" value="ZnF_C2H2"/>
    <property type="match status" value="2"/>
</dbReference>
<keyword evidence="3" id="KW-0805">Transcription regulation</keyword>
<keyword evidence="5" id="KW-0539">Nucleus</keyword>
<dbReference type="PROSITE" id="PS50048">
    <property type="entry name" value="ZN2_CY6_FUNGAL_2"/>
    <property type="match status" value="1"/>
</dbReference>
<dbReference type="Gene3D" id="3.30.160.60">
    <property type="entry name" value="Classic Zinc Finger"/>
    <property type="match status" value="2"/>
</dbReference>
<dbReference type="EMBL" id="SNSC02000024">
    <property type="protein sequence ID" value="TID14060.1"/>
    <property type="molecule type" value="Genomic_DNA"/>
</dbReference>
<feature type="compositionally biased region" description="Polar residues" evidence="7">
    <location>
        <begin position="436"/>
        <end position="452"/>
    </location>
</feature>
<evidence type="ECO:0000259" key="8">
    <source>
        <dbReference type="PROSITE" id="PS50048"/>
    </source>
</evidence>
<dbReference type="STRING" id="86259.A0A4Z1NJS5"/>
<dbReference type="SMART" id="SM00066">
    <property type="entry name" value="GAL4"/>
    <property type="match status" value="1"/>
</dbReference>
<feature type="compositionally biased region" description="Polar residues" evidence="7">
    <location>
        <begin position="383"/>
        <end position="405"/>
    </location>
</feature>
<protein>
    <submittedName>
        <fullName evidence="10">Transcription factor Cmr1</fullName>
    </submittedName>
</protein>
<feature type="compositionally biased region" description="Basic residues" evidence="7">
    <location>
        <begin position="178"/>
        <end position="203"/>
    </location>
</feature>
<proteinExistence type="predicted"/>
<dbReference type="PANTHER" id="PTHR47660">
    <property type="entry name" value="TRANSCRIPTION FACTOR WITH C2H2 AND ZN(2)-CYS(6) DNA BINDING DOMAIN (EUROFUNG)-RELATED-RELATED"/>
    <property type="match status" value="1"/>
</dbReference>
<evidence type="ECO:0000256" key="1">
    <source>
        <dbReference type="ARBA" id="ARBA00022723"/>
    </source>
</evidence>
<reference evidence="10 11" key="1">
    <citation type="submission" date="2019-04" db="EMBL/GenBank/DDBJ databases">
        <title>High contiguity whole genome sequence and gene annotation resource for two Venturia nashicola isolates.</title>
        <authorList>
            <person name="Prokchorchik M."/>
            <person name="Won K."/>
            <person name="Lee Y."/>
            <person name="Choi E.D."/>
            <person name="Segonzac C."/>
            <person name="Sohn K.H."/>
        </authorList>
    </citation>
    <scope>NUCLEOTIDE SEQUENCE [LARGE SCALE GENOMIC DNA]</scope>
    <source>
        <strain evidence="10 11">PRI2</strain>
    </source>
</reference>
<dbReference type="CDD" id="cd00067">
    <property type="entry name" value="GAL4"/>
    <property type="match status" value="1"/>
</dbReference>
<comment type="caution">
    <text evidence="10">The sequence shown here is derived from an EMBL/GenBank/DDBJ whole genome shotgun (WGS) entry which is preliminary data.</text>
</comment>
<feature type="compositionally biased region" description="Polar residues" evidence="7">
    <location>
        <begin position="469"/>
        <end position="479"/>
    </location>
</feature>
<feature type="region of interest" description="Disordered" evidence="7">
    <location>
        <begin position="142"/>
        <end position="212"/>
    </location>
</feature>
<feature type="domain" description="Zn(2)-C6 fungal-type" evidence="8">
    <location>
        <begin position="330"/>
        <end position="359"/>
    </location>
</feature>
<feature type="compositionally biased region" description="Low complexity" evidence="7">
    <location>
        <begin position="454"/>
        <end position="468"/>
    </location>
</feature>
<organism evidence="10 11">
    <name type="scientific">Venturia nashicola</name>
    <dbReference type="NCBI Taxonomy" id="86259"/>
    <lineage>
        <taxon>Eukaryota</taxon>
        <taxon>Fungi</taxon>
        <taxon>Dikarya</taxon>
        <taxon>Ascomycota</taxon>
        <taxon>Pezizomycotina</taxon>
        <taxon>Dothideomycetes</taxon>
        <taxon>Pleosporomycetidae</taxon>
        <taxon>Venturiales</taxon>
        <taxon>Venturiaceae</taxon>
        <taxon>Venturia</taxon>
    </lineage>
</organism>
<keyword evidence="6" id="KW-0863">Zinc-finger</keyword>